<protein>
    <submittedName>
        <fullName evidence="1">Uncharacterized protein</fullName>
    </submittedName>
</protein>
<dbReference type="EMBL" id="WUBJ01000003">
    <property type="protein sequence ID" value="MWV55920.1"/>
    <property type="molecule type" value="Genomic_DNA"/>
</dbReference>
<accession>A0A6I4RDN6</accession>
<dbReference type="InterPro" id="IPR038509">
    <property type="entry name" value="IFS_sf"/>
</dbReference>
<sequence>MSIKIFNNDIDSRRRELYMKARSENSLSKVFLGIDNYIIHSRDSYFQEITDIVVLIERCLYPLFLMGDKSIPDEVKNILITFSKSNRLVELYQVVSFINYQKESPLFPKEFAFSIDFQSMLPDIVEGINNIDIMTLTTDFEKKLYTFIQNMLRTTPIIRNYLNENN</sequence>
<evidence type="ECO:0000313" key="1">
    <source>
        <dbReference type="EMBL" id="MWV55920.1"/>
    </source>
</evidence>
<dbReference type="AlphaFoldDB" id="A0A6I4RDN6"/>
<reference evidence="1 2" key="1">
    <citation type="submission" date="2019-10" db="EMBL/GenBank/DDBJ databases">
        <title>Streptococcis sp, isolated from the respiratory tract of Marmot.</title>
        <authorList>
            <person name="Zhang G."/>
        </authorList>
    </citation>
    <scope>NUCLEOTIDE SEQUENCE [LARGE SCALE GENOMIC DNA]</scope>
    <source>
        <strain evidence="2">zg-70</strain>
    </source>
</reference>
<gene>
    <name evidence="1" type="ORF">GGH11_02855</name>
</gene>
<comment type="caution">
    <text evidence="1">The sequence shown here is derived from an EMBL/GenBank/DDBJ whole genome shotgun (WGS) entry which is preliminary data.</text>
</comment>
<proteinExistence type="predicted"/>
<dbReference type="InterPro" id="IPR032002">
    <property type="entry name" value="IFS"/>
</dbReference>
<dbReference type="Proteomes" id="UP000435423">
    <property type="component" value="Unassembled WGS sequence"/>
</dbReference>
<name>A0A6I4RDN6_9STRE</name>
<dbReference type="RefSeq" id="WP_160463164.1">
    <property type="nucleotide sequence ID" value="NZ_JABFQT010000003.1"/>
</dbReference>
<dbReference type="Gene3D" id="1.25.40.520">
    <property type="match status" value="1"/>
</dbReference>
<dbReference type="Pfam" id="PF16718">
    <property type="entry name" value="IFS"/>
    <property type="match status" value="1"/>
</dbReference>
<organism evidence="1 2">
    <name type="scientific">Streptococcus zhangguiae</name>
    <dbReference type="NCBI Taxonomy" id="2664091"/>
    <lineage>
        <taxon>Bacteria</taxon>
        <taxon>Bacillati</taxon>
        <taxon>Bacillota</taxon>
        <taxon>Bacilli</taxon>
        <taxon>Lactobacillales</taxon>
        <taxon>Streptococcaceae</taxon>
        <taxon>Streptococcus</taxon>
    </lineage>
</organism>
<evidence type="ECO:0000313" key="2">
    <source>
        <dbReference type="Proteomes" id="UP000435423"/>
    </source>
</evidence>